<reference evidence="3" key="1">
    <citation type="journal article" date="2018" name="Front. Microbiol.">
        <title>Genome-Based Analysis Reveals the Taxonomy and Diversity of the Family Idiomarinaceae.</title>
        <authorList>
            <person name="Liu Y."/>
            <person name="Lai Q."/>
            <person name="Shao Z."/>
        </authorList>
    </citation>
    <scope>NUCLEOTIDE SEQUENCE [LARGE SCALE GENOMIC DNA]</scope>
    <source>
        <strain evidence="3">SN-14</strain>
    </source>
</reference>
<accession>A0AA94JE82</accession>
<organism evidence="2 3">
    <name type="scientific">Idiomarina aquatica</name>
    <dbReference type="NCBI Taxonomy" id="1327752"/>
    <lineage>
        <taxon>Bacteria</taxon>
        <taxon>Pseudomonadati</taxon>
        <taxon>Pseudomonadota</taxon>
        <taxon>Gammaproteobacteria</taxon>
        <taxon>Alteromonadales</taxon>
        <taxon>Idiomarinaceae</taxon>
        <taxon>Idiomarina</taxon>
    </lineage>
</organism>
<dbReference type="Proteomes" id="UP000286680">
    <property type="component" value="Unassembled WGS sequence"/>
</dbReference>
<dbReference type="RefSeq" id="WP_105306392.1">
    <property type="nucleotide sequence ID" value="NZ_PIPS01000002.1"/>
</dbReference>
<comment type="caution">
    <text evidence="2">The sequence shown here is derived from an EMBL/GenBank/DDBJ whole genome shotgun (WGS) entry which is preliminary data.</text>
</comment>
<dbReference type="InterPro" id="IPR009749">
    <property type="entry name" value="DUF1315"/>
</dbReference>
<sequence>MQFDDLINSMSRETYDRLVSAVETGRWPDGNKLTDEQRENSLQLVMAYQARFIPSDQHMTLSKDGTMLMKSKRELKQQFSDNAEQPIARFSLNAASDETNQ</sequence>
<evidence type="ECO:0000313" key="2">
    <source>
        <dbReference type="EMBL" id="RUO43551.1"/>
    </source>
</evidence>
<feature type="region of interest" description="Disordered" evidence="1">
    <location>
        <begin position="80"/>
        <end position="101"/>
    </location>
</feature>
<keyword evidence="3" id="KW-1185">Reference proteome</keyword>
<dbReference type="AlphaFoldDB" id="A0AA94JE82"/>
<gene>
    <name evidence="2" type="ORF">CWE23_09455</name>
</gene>
<evidence type="ECO:0000313" key="3">
    <source>
        <dbReference type="Proteomes" id="UP000286680"/>
    </source>
</evidence>
<protein>
    <submittedName>
        <fullName evidence="2">DUF1315 domain-containing protein</fullName>
    </submittedName>
</protein>
<dbReference type="EMBL" id="PIPS01000002">
    <property type="protein sequence ID" value="RUO43551.1"/>
    <property type="molecule type" value="Genomic_DNA"/>
</dbReference>
<name>A0AA94JE82_9GAMM</name>
<proteinExistence type="predicted"/>
<dbReference type="Pfam" id="PF07023">
    <property type="entry name" value="DUF1315"/>
    <property type="match status" value="1"/>
</dbReference>
<evidence type="ECO:0000256" key="1">
    <source>
        <dbReference type="SAM" id="MobiDB-lite"/>
    </source>
</evidence>